<feature type="transmembrane region" description="Helical" evidence="6">
    <location>
        <begin position="616"/>
        <end position="638"/>
    </location>
</feature>
<comment type="caution">
    <text evidence="8">The sequence shown here is derived from an EMBL/GenBank/DDBJ whole genome shotgun (WGS) entry which is preliminary data.</text>
</comment>
<feature type="transmembrane region" description="Helical" evidence="6">
    <location>
        <begin position="28"/>
        <end position="46"/>
    </location>
</feature>
<dbReference type="PANTHER" id="PTHR33406:SF12">
    <property type="entry name" value="BLR2997 PROTEIN"/>
    <property type="match status" value="1"/>
</dbReference>
<evidence type="ECO:0000256" key="2">
    <source>
        <dbReference type="ARBA" id="ARBA00022475"/>
    </source>
</evidence>
<dbReference type="InterPro" id="IPR004869">
    <property type="entry name" value="MMPL_dom"/>
</dbReference>
<dbReference type="PROSITE" id="PS50156">
    <property type="entry name" value="SSD"/>
    <property type="match status" value="1"/>
</dbReference>
<feature type="transmembrane region" description="Helical" evidence="6">
    <location>
        <begin position="720"/>
        <end position="740"/>
    </location>
</feature>
<dbReference type="Pfam" id="PF03176">
    <property type="entry name" value="MMPL"/>
    <property type="match status" value="2"/>
</dbReference>
<keyword evidence="5 6" id="KW-0472">Membrane</keyword>
<feature type="transmembrane region" description="Helical" evidence="6">
    <location>
        <begin position="671"/>
        <end position="692"/>
    </location>
</feature>
<feature type="transmembrane region" description="Helical" evidence="6">
    <location>
        <begin position="746"/>
        <end position="770"/>
    </location>
</feature>
<accession>A0ABT8KMC8</accession>
<protein>
    <submittedName>
        <fullName evidence="8">MMPL family transporter</fullName>
    </submittedName>
</protein>
<keyword evidence="9" id="KW-1185">Reference proteome</keyword>
<evidence type="ECO:0000256" key="5">
    <source>
        <dbReference type="ARBA" id="ARBA00023136"/>
    </source>
</evidence>
<gene>
    <name evidence="8" type="ORF">QQ008_10845</name>
</gene>
<proteinExistence type="predicted"/>
<dbReference type="Proteomes" id="UP001172082">
    <property type="component" value="Unassembled WGS sequence"/>
</dbReference>
<sequence>MKTENQQQGSRARRFVLGWADWVIRWRWFVLLGTILVAMFVASGGMPQFNSDYHVFFSDENPQLQAYDALQNKYTKDDNVFIVIEPKDGNVFTRETLHALEQLTTESWQTPYSSRVDGITNFQHTRAEGDDLYVEDLVQGAIDKSDTEISRIREITINEPLLKNRLINEDGSVTAINITVKMPGENIEEGNEIIAHVRKMTEAFEANHPGLKTHLSGMIMLSGAFYESSQKDMGTLVPLMFLIVILTILITTRTISGTVSTLLVIIMSIMAGIGFAGWAGIQMTPPSASAMTMILTLAVADSIHILITLVQHMRAGHSKREAIRESIRVNFMPVMITSLTTVIGFLTMNFSDSPPFHDLGNITAVGMTAAFIFSVSTLPALMAILPVKVKVKTTDTETKSPIMRRIAEFVIAHNKKLLWLSSATIIGVSALVVNNELDDQFVGYFDESIKFRRDTDFISENLSGIYNVEFSLGSGESGGINNPEYLKTLQEFEDWLYEQDEVIHVNTFAEVARRINKSMHGDSLAYYAVPGNREEAAQFLLLYEMSLPFGLDLNNQVNVDKSETRFTITLENISSTSLIEFSERAESWLKENAPETMFANGTSTTVMFSHLSQRQIFSMMSGTALAIGLISIILIIALRSFKYGLLSLIPNIAPVAVGFGVWGVTSGVINSGIAIVFGMTLGIIVDDTVHFLSKYLRARREHGSDSEDAVRYAFDTVGRALFVTTIVLVSGFIVMAQSSFGLNSGMAKVTALIIVLALVIDFLMLPALLINISGKEKKQPQVSTGELAMAKASYSSTNN</sequence>
<dbReference type="InterPro" id="IPR050545">
    <property type="entry name" value="Mycobact_MmpL"/>
</dbReference>
<keyword evidence="4 6" id="KW-1133">Transmembrane helix</keyword>
<evidence type="ECO:0000256" key="3">
    <source>
        <dbReference type="ARBA" id="ARBA00022692"/>
    </source>
</evidence>
<evidence type="ECO:0000256" key="1">
    <source>
        <dbReference type="ARBA" id="ARBA00004651"/>
    </source>
</evidence>
<feature type="transmembrane region" description="Helical" evidence="6">
    <location>
        <begin position="287"/>
        <end position="310"/>
    </location>
</feature>
<evidence type="ECO:0000256" key="6">
    <source>
        <dbReference type="SAM" id="Phobius"/>
    </source>
</evidence>
<organism evidence="8 9">
    <name type="scientific">Splendidivirga corallicola</name>
    <dbReference type="NCBI Taxonomy" id="3051826"/>
    <lineage>
        <taxon>Bacteria</taxon>
        <taxon>Pseudomonadati</taxon>
        <taxon>Bacteroidota</taxon>
        <taxon>Cytophagia</taxon>
        <taxon>Cytophagales</taxon>
        <taxon>Splendidivirgaceae</taxon>
        <taxon>Splendidivirga</taxon>
    </lineage>
</organism>
<name>A0ABT8KMC8_9BACT</name>
<dbReference type="SUPFAM" id="SSF82866">
    <property type="entry name" value="Multidrug efflux transporter AcrB transmembrane domain"/>
    <property type="match status" value="2"/>
</dbReference>
<reference evidence="8" key="1">
    <citation type="submission" date="2023-06" db="EMBL/GenBank/DDBJ databases">
        <title>Genomic of Parafulvivirga corallium.</title>
        <authorList>
            <person name="Wang G."/>
        </authorList>
    </citation>
    <scope>NUCLEOTIDE SEQUENCE</scope>
    <source>
        <strain evidence="8">BMA10</strain>
    </source>
</reference>
<keyword evidence="2" id="KW-1003">Cell membrane</keyword>
<feature type="transmembrane region" description="Helical" evidence="6">
    <location>
        <begin position="362"/>
        <end position="385"/>
    </location>
</feature>
<dbReference type="PANTHER" id="PTHR33406">
    <property type="entry name" value="MEMBRANE PROTEIN MJ1562-RELATED"/>
    <property type="match status" value="1"/>
</dbReference>
<evidence type="ECO:0000313" key="8">
    <source>
        <dbReference type="EMBL" id="MDN5201866.1"/>
    </source>
</evidence>
<dbReference type="InterPro" id="IPR000731">
    <property type="entry name" value="SSD"/>
</dbReference>
<evidence type="ECO:0000259" key="7">
    <source>
        <dbReference type="PROSITE" id="PS50156"/>
    </source>
</evidence>
<keyword evidence="3 6" id="KW-0812">Transmembrane</keyword>
<dbReference type="Gene3D" id="1.20.1640.10">
    <property type="entry name" value="Multidrug efflux transporter AcrB transmembrane domain"/>
    <property type="match status" value="2"/>
</dbReference>
<feature type="domain" description="SSD" evidence="7">
    <location>
        <begin position="259"/>
        <end position="384"/>
    </location>
</feature>
<evidence type="ECO:0000313" key="9">
    <source>
        <dbReference type="Proteomes" id="UP001172082"/>
    </source>
</evidence>
<dbReference type="RefSeq" id="WP_346751890.1">
    <property type="nucleotide sequence ID" value="NZ_JAUJEA010000003.1"/>
</dbReference>
<comment type="subcellular location">
    <subcellularLocation>
        <location evidence="1">Cell membrane</location>
        <topology evidence="1">Multi-pass membrane protein</topology>
    </subcellularLocation>
</comment>
<evidence type="ECO:0000256" key="4">
    <source>
        <dbReference type="ARBA" id="ARBA00022989"/>
    </source>
</evidence>
<dbReference type="EMBL" id="JAUJEA010000003">
    <property type="protein sequence ID" value="MDN5201866.1"/>
    <property type="molecule type" value="Genomic_DNA"/>
</dbReference>
<feature type="transmembrane region" description="Helical" evidence="6">
    <location>
        <begin position="331"/>
        <end position="350"/>
    </location>
</feature>
<feature type="transmembrane region" description="Helical" evidence="6">
    <location>
        <begin position="233"/>
        <end position="250"/>
    </location>
</feature>
<feature type="transmembrane region" description="Helical" evidence="6">
    <location>
        <begin position="262"/>
        <end position="281"/>
    </location>
</feature>